<dbReference type="InterPro" id="IPR036236">
    <property type="entry name" value="Znf_C2H2_sf"/>
</dbReference>
<dbReference type="GO" id="GO:0005634">
    <property type="term" value="C:nucleus"/>
    <property type="evidence" value="ECO:0007669"/>
    <property type="project" value="TreeGrafter"/>
</dbReference>
<organism evidence="7 8">
    <name type="scientific">Decorospora gaudefroyi</name>
    <dbReference type="NCBI Taxonomy" id="184978"/>
    <lineage>
        <taxon>Eukaryota</taxon>
        <taxon>Fungi</taxon>
        <taxon>Dikarya</taxon>
        <taxon>Ascomycota</taxon>
        <taxon>Pezizomycotina</taxon>
        <taxon>Dothideomycetes</taxon>
        <taxon>Pleosporomycetidae</taxon>
        <taxon>Pleosporales</taxon>
        <taxon>Pleosporineae</taxon>
        <taxon>Pleosporaceae</taxon>
        <taxon>Decorospora</taxon>
    </lineage>
</organism>
<name>A0A6A5KGH5_9PLEO</name>
<reference evidence="7" key="1">
    <citation type="submission" date="2020-01" db="EMBL/GenBank/DDBJ databases">
        <authorList>
            <consortium name="DOE Joint Genome Institute"/>
            <person name="Haridas S."/>
            <person name="Albert R."/>
            <person name="Binder M."/>
            <person name="Bloem J."/>
            <person name="Labutti K."/>
            <person name="Salamov A."/>
            <person name="Andreopoulos B."/>
            <person name="Baker S.E."/>
            <person name="Barry K."/>
            <person name="Bills G."/>
            <person name="Bluhm B.H."/>
            <person name="Cannon C."/>
            <person name="Castanera R."/>
            <person name="Culley D.E."/>
            <person name="Daum C."/>
            <person name="Ezra D."/>
            <person name="Gonzalez J.B."/>
            <person name="Henrissat B."/>
            <person name="Kuo A."/>
            <person name="Liang C."/>
            <person name="Lipzen A."/>
            <person name="Lutzoni F."/>
            <person name="Magnuson J."/>
            <person name="Mondo S."/>
            <person name="Nolan M."/>
            <person name="Ohm R."/>
            <person name="Pangilinan J."/>
            <person name="Park H.-J."/>
            <person name="Ramirez L."/>
            <person name="Alfaro M."/>
            <person name="Sun H."/>
            <person name="Tritt A."/>
            <person name="Yoshinaga Y."/>
            <person name="Zwiers L.-H."/>
            <person name="Turgeon B.G."/>
            <person name="Goodwin S.B."/>
            <person name="Spatafora J.W."/>
            <person name="Crous P.W."/>
            <person name="Grigoriev I.V."/>
        </authorList>
    </citation>
    <scope>NUCLEOTIDE SEQUENCE</scope>
    <source>
        <strain evidence="7">P77</strain>
    </source>
</reference>
<keyword evidence="8" id="KW-1185">Reference proteome</keyword>
<dbReference type="GO" id="GO:0000977">
    <property type="term" value="F:RNA polymerase II transcription regulatory region sequence-specific DNA binding"/>
    <property type="evidence" value="ECO:0007669"/>
    <property type="project" value="TreeGrafter"/>
</dbReference>
<keyword evidence="2" id="KW-0677">Repeat</keyword>
<evidence type="ECO:0000256" key="3">
    <source>
        <dbReference type="ARBA" id="ARBA00022771"/>
    </source>
</evidence>
<keyword evidence="1" id="KW-0479">Metal-binding</keyword>
<dbReference type="GO" id="GO:0000981">
    <property type="term" value="F:DNA-binding transcription factor activity, RNA polymerase II-specific"/>
    <property type="evidence" value="ECO:0007669"/>
    <property type="project" value="TreeGrafter"/>
</dbReference>
<evidence type="ECO:0000256" key="2">
    <source>
        <dbReference type="ARBA" id="ARBA00022737"/>
    </source>
</evidence>
<dbReference type="PANTHER" id="PTHR24409:SF295">
    <property type="entry name" value="AZ2-RELATED"/>
    <property type="match status" value="1"/>
</dbReference>
<dbReference type="AlphaFoldDB" id="A0A6A5KGH5"/>
<dbReference type="PANTHER" id="PTHR24409">
    <property type="entry name" value="ZINC FINGER PROTEIN 142"/>
    <property type="match status" value="1"/>
</dbReference>
<dbReference type="OrthoDB" id="6105938at2759"/>
<dbReference type="Gene3D" id="3.30.160.60">
    <property type="entry name" value="Classic Zinc Finger"/>
    <property type="match status" value="1"/>
</dbReference>
<keyword evidence="3 5" id="KW-0863">Zinc-finger</keyword>
<proteinExistence type="predicted"/>
<evidence type="ECO:0000313" key="8">
    <source>
        <dbReference type="Proteomes" id="UP000800040"/>
    </source>
</evidence>
<evidence type="ECO:0000313" key="7">
    <source>
        <dbReference type="EMBL" id="KAF1834726.1"/>
    </source>
</evidence>
<sequence length="238" mass="27785">MWSGLEMDLGWECYFCTSYFDSIIERELHEQNSHNMCRECRIIFDSWVELKAHCRKFSCAHVCEGCGQQGNLFFKPEMYERHVELGNVCPTCDKHFGTNPNLIHHELTHREPDYECLACNRHFTTYGGMIIHLESGACSSQTDELELATAAARCYQWAKYFESKNDREALIWGYDVLHDKRQQWGQVMFFRCPTCDHNFPKLSSLFMHVESPACNQQLDEGAIGKLQKYLRRTTLGNN</sequence>
<dbReference type="Proteomes" id="UP000800040">
    <property type="component" value="Unassembled WGS sequence"/>
</dbReference>
<accession>A0A6A5KGH5</accession>
<dbReference type="PROSITE" id="PS00028">
    <property type="entry name" value="ZINC_FINGER_C2H2_1"/>
    <property type="match status" value="2"/>
</dbReference>
<dbReference type="SMART" id="SM00355">
    <property type="entry name" value="ZnF_C2H2"/>
    <property type="match status" value="5"/>
</dbReference>
<dbReference type="Pfam" id="PF00096">
    <property type="entry name" value="zf-C2H2"/>
    <property type="match status" value="1"/>
</dbReference>
<evidence type="ECO:0000256" key="1">
    <source>
        <dbReference type="ARBA" id="ARBA00022723"/>
    </source>
</evidence>
<dbReference type="InterPro" id="IPR013087">
    <property type="entry name" value="Znf_C2H2_type"/>
</dbReference>
<dbReference type="GO" id="GO:0008270">
    <property type="term" value="F:zinc ion binding"/>
    <property type="evidence" value="ECO:0007669"/>
    <property type="project" value="UniProtKB-KW"/>
</dbReference>
<dbReference type="EMBL" id="ML975298">
    <property type="protein sequence ID" value="KAF1834726.1"/>
    <property type="molecule type" value="Genomic_DNA"/>
</dbReference>
<evidence type="ECO:0000256" key="4">
    <source>
        <dbReference type="ARBA" id="ARBA00022833"/>
    </source>
</evidence>
<keyword evidence="4" id="KW-0862">Zinc</keyword>
<gene>
    <name evidence="7" type="ORF">BDW02DRAFT_630228</name>
</gene>
<evidence type="ECO:0000259" key="6">
    <source>
        <dbReference type="PROSITE" id="PS50157"/>
    </source>
</evidence>
<protein>
    <recommendedName>
        <fullName evidence="6">C2H2-type domain-containing protein</fullName>
    </recommendedName>
</protein>
<feature type="domain" description="C2H2-type" evidence="6">
    <location>
        <begin position="87"/>
        <end position="114"/>
    </location>
</feature>
<dbReference type="PROSITE" id="PS50157">
    <property type="entry name" value="ZINC_FINGER_C2H2_2"/>
    <property type="match status" value="1"/>
</dbReference>
<evidence type="ECO:0000256" key="5">
    <source>
        <dbReference type="PROSITE-ProRule" id="PRU00042"/>
    </source>
</evidence>
<dbReference type="SUPFAM" id="SSF57667">
    <property type="entry name" value="beta-beta-alpha zinc fingers"/>
    <property type="match status" value="1"/>
</dbReference>